<dbReference type="EMBL" id="CBWP010000086">
    <property type="protein sequence ID" value="CDL41629.1"/>
    <property type="molecule type" value="Genomic_DNA"/>
</dbReference>
<evidence type="ECO:0000313" key="2">
    <source>
        <dbReference type="Proteomes" id="UP000019194"/>
    </source>
</evidence>
<proteinExistence type="predicted"/>
<sequence>MTNPIKFNVDDGATRTITVQANVLGVTLGGFDLYVYRFNESIQQYEQYRVQPNWVTALLGGSSPAYTITLPGGDYLFLLNASGGLTLLTSYTLNIQADHTYAVDSLSAATNGNLLANDSAPANTVITEVNGVTVNTTGTTTINGQYGTLTIDAKGNYTYTLRSGLGADGINTPDSFVYKVKAPNGDTGSASLNITATPQALDAVNDISSQMAVTTQADTSRSFTDNSVGNASWSAQLLSPTSQNGTGVIEVATGTAVQNAILHFNVASGLTLGGLTVTWALYDSNNVKIAGNSFNGGLLIGGNIDIALSGVVLHPGNYRLDYTGSVGALGLGNITITPSVKGTIIDLQKLRDFHSE</sequence>
<dbReference type="InterPro" id="IPR013783">
    <property type="entry name" value="Ig-like_fold"/>
</dbReference>
<evidence type="ECO:0000313" key="1">
    <source>
        <dbReference type="EMBL" id="CDL41629.1"/>
    </source>
</evidence>
<comment type="caution">
    <text evidence="1">The sequence shown here is derived from an EMBL/GenBank/DDBJ whole genome shotgun (WGS) entry which is preliminary data.</text>
</comment>
<organism evidence="1 2">
    <name type="scientific">Citrobacter freundii</name>
    <dbReference type="NCBI Taxonomy" id="546"/>
    <lineage>
        <taxon>Bacteria</taxon>
        <taxon>Pseudomonadati</taxon>
        <taxon>Pseudomonadota</taxon>
        <taxon>Gammaproteobacteria</taxon>
        <taxon>Enterobacterales</taxon>
        <taxon>Enterobacteriaceae</taxon>
        <taxon>Citrobacter</taxon>
        <taxon>Citrobacter freundii complex</taxon>
    </lineage>
</organism>
<dbReference type="Gene3D" id="2.60.40.10">
    <property type="entry name" value="Immunoglobulins"/>
    <property type="match status" value="1"/>
</dbReference>
<name>A0A7G2IZZ4_CITFR</name>
<dbReference type="InterPro" id="IPR010221">
    <property type="entry name" value="VCBS_dom"/>
</dbReference>
<accession>A0A7G2IZZ4</accession>
<dbReference type="NCBIfam" id="TIGR01965">
    <property type="entry name" value="VCBS_repeat"/>
    <property type="match status" value="1"/>
</dbReference>
<dbReference type="AlphaFoldDB" id="A0A7G2IZZ4"/>
<dbReference type="Pfam" id="PF17963">
    <property type="entry name" value="Big_9"/>
    <property type="match status" value="1"/>
</dbReference>
<reference evidence="1 2" key="1">
    <citation type="submission" date="2013-10" db="EMBL/GenBank/DDBJ databases">
        <title>Antibiotic resistance diversity of beta-lactamase producers in the General Hospital Vienna.</title>
        <authorList>
            <person name="Barisic I."/>
            <person name="Mitteregger D."/>
            <person name="Hirschl A.M."/>
            <person name="Noehammer C."/>
            <person name="Wiesinger-Mayr H."/>
        </authorList>
    </citation>
    <scope>NUCLEOTIDE SEQUENCE [LARGE SCALE GENOMIC DNA]</scope>
    <source>
        <strain evidence="1 2">ISC11</strain>
    </source>
</reference>
<dbReference type="Proteomes" id="UP000019194">
    <property type="component" value="Unassembled WGS sequence"/>
</dbReference>
<dbReference type="InterPro" id="IPR055014">
    <property type="entry name" value="BapA_Bap-like_C"/>
</dbReference>
<protein>
    <submittedName>
        <fullName evidence="1">Large repetitive protein</fullName>
    </submittedName>
</protein>
<dbReference type="NCBIfam" id="NF045619">
    <property type="entry name" value="adhes_GNV_Cterm"/>
    <property type="match status" value="1"/>
</dbReference>